<accession>A0A081AA83</accession>
<name>A0A081AA83_PHYNI</name>
<evidence type="ECO:0000313" key="1">
    <source>
        <dbReference type="EMBL" id="ETO75794.1"/>
    </source>
</evidence>
<dbReference type="Proteomes" id="UP000028582">
    <property type="component" value="Unassembled WGS sequence"/>
</dbReference>
<sequence>MLLLIQSLSLRELHPRRTQYWNMYMKPEAVRTKILLTPILYVMKRSYRFSITTWCHEEKLQVFDHYLVFFQLTLEVKLYLLSLECAYSQA</sequence>
<proteinExistence type="predicted"/>
<reference evidence="1 2" key="1">
    <citation type="submission" date="2013-11" db="EMBL/GenBank/DDBJ databases">
        <title>The Genome Sequence of Phytophthora parasitica P1976.</title>
        <authorList>
            <consortium name="The Broad Institute Genomics Platform"/>
            <person name="Russ C."/>
            <person name="Tyler B."/>
            <person name="Panabieres F."/>
            <person name="Shan W."/>
            <person name="Tripathy S."/>
            <person name="Grunwald N."/>
            <person name="Machado M."/>
            <person name="Johnson C.S."/>
            <person name="Walker B."/>
            <person name="Young S."/>
            <person name="Zeng Q."/>
            <person name="Gargeya S."/>
            <person name="Fitzgerald M."/>
            <person name="Haas B."/>
            <person name="Abouelleil A."/>
            <person name="Allen A.W."/>
            <person name="Alvarado L."/>
            <person name="Arachchi H.M."/>
            <person name="Berlin A.M."/>
            <person name="Chapman S.B."/>
            <person name="Gainer-Dewar J."/>
            <person name="Goldberg J."/>
            <person name="Griggs A."/>
            <person name="Gujja S."/>
            <person name="Hansen M."/>
            <person name="Howarth C."/>
            <person name="Imamovic A."/>
            <person name="Ireland A."/>
            <person name="Larimer J."/>
            <person name="McCowan C."/>
            <person name="Murphy C."/>
            <person name="Pearson M."/>
            <person name="Poon T.W."/>
            <person name="Priest M."/>
            <person name="Roberts A."/>
            <person name="Saif S."/>
            <person name="Shea T."/>
            <person name="Sisk P."/>
            <person name="Sykes S."/>
            <person name="Wortman J."/>
            <person name="Nusbaum C."/>
            <person name="Birren B."/>
        </authorList>
    </citation>
    <scope>NUCLEOTIDE SEQUENCE [LARGE SCALE GENOMIC DNA]</scope>
    <source>
        <strain evidence="1 2">P1976</strain>
    </source>
</reference>
<protein>
    <submittedName>
        <fullName evidence="1">Uncharacterized protein</fullName>
    </submittedName>
</protein>
<comment type="caution">
    <text evidence="1">The sequence shown here is derived from an EMBL/GenBank/DDBJ whole genome shotgun (WGS) entry which is preliminary data.</text>
</comment>
<dbReference type="AlphaFoldDB" id="A0A081AA83"/>
<evidence type="ECO:0000313" key="2">
    <source>
        <dbReference type="Proteomes" id="UP000028582"/>
    </source>
</evidence>
<organism evidence="1 2">
    <name type="scientific">Phytophthora nicotianae P1976</name>
    <dbReference type="NCBI Taxonomy" id="1317066"/>
    <lineage>
        <taxon>Eukaryota</taxon>
        <taxon>Sar</taxon>
        <taxon>Stramenopiles</taxon>
        <taxon>Oomycota</taxon>
        <taxon>Peronosporomycetes</taxon>
        <taxon>Peronosporales</taxon>
        <taxon>Peronosporaceae</taxon>
        <taxon>Phytophthora</taxon>
    </lineage>
</organism>
<dbReference type="EMBL" id="ANJA01001623">
    <property type="protein sequence ID" value="ETO75794.1"/>
    <property type="molecule type" value="Genomic_DNA"/>
</dbReference>
<gene>
    <name evidence="1" type="ORF">F444_08681</name>
</gene>